<gene>
    <name evidence="3" type="ORF">E3N88_12903</name>
</gene>
<comment type="caution">
    <text evidence="3">The sequence shown here is derived from an EMBL/GenBank/DDBJ whole genome shotgun (WGS) entry which is preliminary data.</text>
</comment>
<keyword evidence="2" id="KW-1133">Transmembrane helix</keyword>
<reference evidence="3 4" key="1">
    <citation type="submission" date="2019-05" db="EMBL/GenBank/DDBJ databases">
        <title>Mikania micrantha, genome provides insights into the molecular mechanism of rapid growth.</title>
        <authorList>
            <person name="Liu B."/>
        </authorList>
    </citation>
    <scope>NUCLEOTIDE SEQUENCE [LARGE SCALE GENOMIC DNA]</scope>
    <source>
        <strain evidence="3">NLD-2019</strain>
        <tissue evidence="3">Leaf</tissue>
    </source>
</reference>
<feature type="compositionally biased region" description="Pro residues" evidence="1">
    <location>
        <begin position="147"/>
        <end position="168"/>
    </location>
</feature>
<feature type="compositionally biased region" description="Low complexity" evidence="1">
    <location>
        <begin position="125"/>
        <end position="134"/>
    </location>
</feature>
<evidence type="ECO:0000313" key="3">
    <source>
        <dbReference type="EMBL" id="KAD5961430.1"/>
    </source>
</evidence>
<keyword evidence="2" id="KW-0472">Membrane</keyword>
<keyword evidence="4" id="KW-1185">Reference proteome</keyword>
<evidence type="ECO:0000256" key="1">
    <source>
        <dbReference type="SAM" id="MobiDB-lite"/>
    </source>
</evidence>
<feature type="transmembrane region" description="Helical" evidence="2">
    <location>
        <begin position="348"/>
        <end position="369"/>
    </location>
</feature>
<name>A0A5N6P8U5_9ASTR</name>
<dbReference type="EMBL" id="SZYD01000006">
    <property type="protein sequence ID" value="KAD5961430.1"/>
    <property type="molecule type" value="Genomic_DNA"/>
</dbReference>
<keyword evidence="2" id="KW-0812">Transmembrane</keyword>
<accession>A0A5N6P8U5</accession>
<organism evidence="3 4">
    <name type="scientific">Mikania micrantha</name>
    <name type="common">bitter vine</name>
    <dbReference type="NCBI Taxonomy" id="192012"/>
    <lineage>
        <taxon>Eukaryota</taxon>
        <taxon>Viridiplantae</taxon>
        <taxon>Streptophyta</taxon>
        <taxon>Embryophyta</taxon>
        <taxon>Tracheophyta</taxon>
        <taxon>Spermatophyta</taxon>
        <taxon>Magnoliopsida</taxon>
        <taxon>eudicotyledons</taxon>
        <taxon>Gunneridae</taxon>
        <taxon>Pentapetalae</taxon>
        <taxon>asterids</taxon>
        <taxon>campanulids</taxon>
        <taxon>Asterales</taxon>
        <taxon>Asteraceae</taxon>
        <taxon>Asteroideae</taxon>
        <taxon>Heliantheae alliance</taxon>
        <taxon>Eupatorieae</taxon>
        <taxon>Mikania</taxon>
    </lineage>
</organism>
<protein>
    <submittedName>
        <fullName evidence="3">Uncharacterized protein</fullName>
    </submittedName>
</protein>
<dbReference type="Proteomes" id="UP000326396">
    <property type="component" value="Linkage Group LG14"/>
</dbReference>
<evidence type="ECO:0000313" key="4">
    <source>
        <dbReference type="Proteomes" id="UP000326396"/>
    </source>
</evidence>
<sequence length="370" mass="42010">MESWIVRNRKTKKNHQVLVDRTDRGTRWRGRVSSAVRADFKISKIPRISSRYAKSLLAFGREATQMSFSPSKLIFEASKLHGSHQGSSLQVLIVILTAELRQISDGRSSRAVFYQRFPYLRLDDTPSSSSGSDSDPSEVYVAASQTDPPPPSPVLPPPPVPATPPLPVSPVSSRHSQLPVEDVPADRRQSVFPPRIPVWDGLRRMRGQARKTTGLPPRRQMAPRDEPPTIHEMGESSHQAEWRAQLQQVTHDLQGMRRDIQQQSARIDDTRSTVLEILTSHLTIIDRVNTLEADTQEWRISVEERLRRTWVQRIIAIFWQQVELLRAGAMRVRESLIWLGMASFETKIIVLGVIMAAVAMVFSCLSYFLR</sequence>
<feature type="region of interest" description="Disordered" evidence="1">
    <location>
        <begin position="124"/>
        <end position="186"/>
    </location>
</feature>
<dbReference type="AlphaFoldDB" id="A0A5N6P8U5"/>
<evidence type="ECO:0000256" key="2">
    <source>
        <dbReference type="SAM" id="Phobius"/>
    </source>
</evidence>
<proteinExistence type="predicted"/>